<keyword evidence="7" id="KW-0648">Protein biosynthesis</keyword>
<dbReference type="InterPro" id="IPR002300">
    <property type="entry name" value="aa-tRNA-synth_Ia"/>
</dbReference>
<keyword evidence="8" id="KW-0030">Aminoacyl-tRNA synthetase</keyword>
<dbReference type="CDD" id="cd07958">
    <property type="entry name" value="Anticodon_Ia_Leu_BEm"/>
    <property type="match status" value="1"/>
</dbReference>
<dbReference type="PANTHER" id="PTHR43740:SF2">
    <property type="entry name" value="LEUCINE--TRNA LIGASE, MITOCHONDRIAL"/>
    <property type="match status" value="1"/>
</dbReference>
<dbReference type="InterPro" id="IPR025709">
    <property type="entry name" value="Leu_tRNA-synth_edit"/>
</dbReference>
<dbReference type="Pfam" id="PF09334">
    <property type="entry name" value="tRNA-synt_1g"/>
    <property type="match status" value="1"/>
</dbReference>
<evidence type="ECO:0000259" key="11">
    <source>
        <dbReference type="Pfam" id="PF00133"/>
    </source>
</evidence>
<protein>
    <recommendedName>
        <fullName evidence="2">leucine--tRNA ligase</fullName>
        <ecNumber evidence="2">6.1.1.4</ecNumber>
    </recommendedName>
    <alternativeName>
        <fullName evidence="9">Leucyl-tRNA synthetase</fullName>
    </alternativeName>
</protein>
<dbReference type="GO" id="GO:0004823">
    <property type="term" value="F:leucine-tRNA ligase activity"/>
    <property type="evidence" value="ECO:0007669"/>
    <property type="project" value="UniProtKB-EC"/>
</dbReference>
<feature type="domain" description="Aminoacyl-tRNA synthetase class Ia" evidence="11">
    <location>
        <begin position="431"/>
        <end position="632"/>
    </location>
</feature>
<keyword evidence="3" id="KW-0963">Cytoplasm</keyword>
<dbReference type="EC" id="6.1.1.4" evidence="2"/>
<dbReference type="InterPro" id="IPR013155">
    <property type="entry name" value="M/V/L/I-tRNA-synth_anticd-bd"/>
</dbReference>
<evidence type="ECO:0000256" key="10">
    <source>
        <dbReference type="ARBA" id="ARBA00047469"/>
    </source>
</evidence>
<dbReference type="PRINTS" id="PR00985">
    <property type="entry name" value="TRNASYNTHLEU"/>
</dbReference>
<evidence type="ECO:0000256" key="4">
    <source>
        <dbReference type="ARBA" id="ARBA00022598"/>
    </source>
</evidence>
<dbReference type="SUPFAM" id="SSF47323">
    <property type="entry name" value="Anticodon-binding domain of a subclass of class I aminoacyl-tRNA synthetases"/>
    <property type="match status" value="1"/>
</dbReference>
<dbReference type="EMBL" id="UINC01013054">
    <property type="protein sequence ID" value="SVA56636.1"/>
    <property type="molecule type" value="Genomic_DNA"/>
</dbReference>
<dbReference type="Gene3D" id="1.10.730.10">
    <property type="entry name" value="Isoleucyl-tRNA Synthetase, Domain 1"/>
    <property type="match status" value="1"/>
</dbReference>
<dbReference type="Pfam" id="PF08264">
    <property type="entry name" value="Anticodon_1"/>
    <property type="match status" value="1"/>
</dbReference>
<feature type="domain" description="Leucyl-tRNA synthetase editing" evidence="14">
    <location>
        <begin position="219"/>
        <end position="416"/>
    </location>
</feature>
<dbReference type="InterPro" id="IPR015413">
    <property type="entry name" value="Methionyl/Leucyl_tRNA_Synth"/>
</dbReference>
<comment type="similarity">
    <text evidence="1">Belongs to the class-I aminoacyl-tRNA synthetase family.</text>
</comment>
<reference evidence="15" key="1">
    <citation type="submission" date="2018-05" db="EMBL/GenBank/DDBJ databases">
        <authorList>
            <person name="Lanie J.A."/>
            <person name="Ng W.-L."/>
            <person name="Kazmierczak K.M."/>
            <person name="Andrzejewski T.M."/>
            <person name="Davidsen T.M."/>
            <person name="Wayne K.J."/>
            <person name="Tettelin H."/>
            <person name="Glass J.I."/>
            <person name="Rusch D."/>
            <person name="Podicherti R."/>
            <person name="Tsui H.-C.T."/>
            <person name="Winkler M.E."/>
        </authorList>
    </citation>
    <scope>NUCLEOTIDE SEQUENCE</scope>
</reference>
<dbReference type="SUPFAM" id="SSF50677">
    <property type="entry name" value="ValRS/IleRS/LeuRS editing domain"/>
    <property type="match status" value="1"/>
</dbReference>
<dbReference type="GO" id="GO:0005829">
    <property type="term" value="C:cytosol"/>
    <property type="evidence" value="ECO:0007669"/>
    <property type="project" value="TreeGrafter"/>
</dbReference>
<dbReference type="Gene3D" id="3.40.50.620">
    <property type="entry name" value="HUPs"/>
    <property type="match status" value="2"/>
</dbReference>
<dbReference type="InterPro" id="IPR009008">
    <property type="entry name" value="Val/Leu/Ile-tRNA-synth_edit"/>
</dbReference>
<dbReference type="CDD" id="cd00812">
    <property type="entry name" value="LeuRS_core"/>
    <property type="match status" value="1"/>
</dbReference>
<keyword evidence="4" id="KW-0436">Ligase</keyword>
<dbReference type="GO" id="GO:0005524">
    <property type="term" value="F:ATP binding"/>
    <property type="evidence" value="ECO:0007669"/>
    <property type="project" value="UniProtKB-KW"/>
</dbReference>
<gene>
    <name evidence="15" type="ORF">METZ01_LOCUS109490</name>
</gene>
<dbReference type="AlphaFoldDB" id="A0A381WVS1"/>
<dbReference type="Gene3D" id="3.90.740.10">
    <property type="entry name" value="Valyl/Leucyl/Isoleucyl-tRNA synthetase, editing domain"/>
    <property type="match status" value="1"/>
</dbReference>
<organism evidence="15">
    <name type="scientific">marine metagenome</name>
    <dbReference type="NCBI Taxonomy" id="408172"/>
    <lineage>
        <taxon>unclassified sequences</taxon>
        <taxon>metagenomes</taxon>
        <taxon>ecological metagenomes</taxon>
    </lineage>
</organism>
<feature type="non-terminal residue" evidence="15">
    <location>
        <position position="820"/>
    </location>
</feature>
<feature type="domain" description="Methionyl/Leucyl tRNA synthetase" evidence="13">
    <location>
        <begin position="39"/>
        <end position="179"/>
    </location>
</feature>
<evidence type="ECO:0000259" key="12">
    <source>
        <dbReference type="Pfam" id="PF08264"/>
    </source>
</evidence>
<feature type="domain" description="Methionyl/Valyl/Leucyl/Isoleucyl-tRNA synthetase anticodon-binding" evidence="12">
    <location>
        <begin position="676"/>
        <end position="800"/>
    </location>
</feature>
<evidence type="ECO:0000256" key="3">
    <source>
        <dbReference type="ARBA" id="ARBA00022490"/>
    </source>
</evidence>
<dbReference type="FunFam" id="1.10.730.10:FF:000002">
    <property type="entry name" value="Leucine--tRNA ligase"/>
    <property type="match status" value="1"/>
</dbReference>
<dbReference type="InterPro" id="IPR009080">
    <property type="entry name" value="tRNAsynth_Ia_anticodon-bd"/>
</dbReference>
<evidence type="ECO:0000259" key="13">
    <source>
        <dbReference type="Pfam" id="PF09334"/>
    </source>
</evidence>
<dbReference type="Pfam" id="PF00133">
    <property type="entry name" value="tRNA-synt_1"/>
    <property type="match status" value="1"/>
</dbReference>
<evidence type="ECO:0000256" key="6">
    <source>
        <dbReference type="ARBA" id="ARBA00022840"/>
    </source>
</evidence>
<dbReference type="FunFam" id="3.40.50.620:FF:000056">
    <property type="entry name" value="Leucine--tRNA ligase"/>
    <property type="match status" value="1"/>
</dbReference>
<dbReference type="GO" id="GO:0006429">
    <property type="term" value="P:leucyl-tRNA aminoacylation"/>
    <property type="evidence" value="ECO:0007669"/>
    <property type="project" value="InterPro"/>
</dbReference>
<sequence length="820" mass="92725">MKYDTRKIELKWQEHWKADAVYGITEGEGNEKYYCLEMLPYPSGKLHMGHVRNYSIGDVVARYRRMRGFNVMHPMGFDSFGMPAENAAIEHNTHPAIWTRQNIDVMRSQLQDMGFAYDWDREIASHRPEYYRWNQWLFLRLLERDLAYRKEALLNWCPSCETVLANEQVEENLCWRCGSVVEERRMSQWFFRITAYIDELLDGLDDLDGWPERVRTMQRNWIGKSHGARVTFDVEDCDEGLVIFTTRIDTIFGATFMVLAPEHPLAERWRRAGPGPDAGQCPEEFASAIDKLEKMPRRQNLGEGSDKTGVFTGHYAINPFNGERLPIWITNFVLMDYGTGAIMGVPAHDERDFEFAREYGLPIRPVIRPGEGDSPAWADQPSQMEEAATLCGVLLPACGDYEGMTSEAAQQRMLEDANAGGFGEEAIEYKIKDWGVSRQRYWGTPIPIIYCPDCGIVSVPDDDLPVTLPEEVEFTGSGGSPLGRVESFVNVDCPTCGSLAKRETDTMDTFVCSSWYYLRYLSPHDTSHPFGRSVADYWGPVDIYIGGITHAVLHLLYFRFFCKAMADLDLLSIREPVTRLLTQGMVLMGGTAMSKSKGNVVDPDEMVNRYGVDATRVFVLFAAPPERDFEWDEGGIEGCSRFLTRTFSMIEGSRVALEGVLGTGDEAMLVEPFLELRRKAHETTRRVTREIDQRLHFNTAVAALMELLNECYAATASVPVAEADMAAWVYRDVFERLVLMLSPFAPHLAQELWEMLGHGGYVVDEAWPTFDTSVLARESVSMAVQVDGKVRGSIEVPAGLVDKDALVAEALKDSNVVRHV</sequence>
<dbReference type="SUPFAM" id="SSF52374">
    <property type="entry name" value="Nucleotidylyl transferase"/>
    <property type="match status" value="1"/>
</dbReference>
<proteinExistence type="inferred from homology"/>
<dbReference type="FunFam" id="3.40.50.620:FF:000003">
    <property type="entry name" value="Leucine--tRNA ligase"/>
    <property type="match status" value="1"/>
</dbReference>
<evidence type="ECO:0000259" key="14">
    <source>
        <dbReference type="Pfam" id="PF13603"/>
    </source>
</evidence>
<comment type="catalytic activity">
    <reaction evidence="10">
        <text>tRNA(Leu) + L-leucine + ATP = L-leucyl-tRNA(Leu) + AMP + diphosphate</text>
        <dbReference type="Rhea" id="RHEA:11688"/>
        <dbReference type="Rhea" id="RHEA-COMP:9613"/>
        <dbReference type="Rhea" id="RHEA-COMP:9622"/>
        <dbReference type="ChEBI" id="CHEBI:30616"/>
        <dbReference type="ChEBI" id="CHEBI:33019"/>
        <dbReference type="ChEBI" id="CHEBI:57427"/>
        <dbReference type="ChEBI" id="CHEBI:78442"/>
        <dbReference type="ChEBI" id="CHEBI:78494"/>
        <dbReference type="ChEBI" id="CHEBI:456215"/>
        <dbReference type="EC" id="6.1.1.4"/>
    </reaction>
</comment>
<dbReference type="Pfam" id="PF13603">
    <property type="entry name" value="tRNA-synt_1_2"/>
    <property type="match status" value="1"/>
</dbReference>
<dbReference type="PROSITE" id="PS00178">
    <property type="entry name" value="AA_TRNA_LIGASE_I"/>
    <property type="match status" value="1"/>
</dbReference>
<evidence type="ECO:0000256" key="1">
    <source>
        <dbReference type="ARBA" id="ARBA00005594"/>
    </source>
</evidence>
<dbReference type="Gene3D" id="3.10.20.590">
    <property type="match status" value="1"/>
</dbReference>
<evidence type="ECO:0000256" key="7">
    <source>
        <dbReference type="ARBA" id="ARBA00022917"/>
    </source>
</evidence>
<dbReference type="GO" id="GO:0002161">
    <property type="term" value="F:aminoacyl-tRNA deacylase activity"/>
    <property type="evidence" value="ECO:0007669"/>
    <property type="project" value="InterPro"/>
</dbReference>
<name>A0A381WVS1_9ZZZZ</name>
<evidence type="ECO:0000256" key="9">
    <source>
        <dbReference type="ARBA" id="ARBA00030520"/>
    </source>
</evidence>
<evidence type="ECO:0000256" key="5">
    <source>
        <dbReference type="ARBA" id="ARBA00022741"/>
    </source>
</evidence>
<keyword evidence="5" id="KW-0547">Nucleotide-binding</keyword>
<evidence type="ECO:0000313" key="15">
    <source>
        <dbReference type="EMBL" id="SVA56636.1"/>
    </source>
</evidence>
<dbReference type="HAMAP" id="MF_00049_B">
    <property type="entry name" value="Leu_tRNA_synth_B"/>
    <property type="match status" value="1"/>
</dbReference>
<evidence type="ECO:0000256" key="8">
    <source>
        <dbReference type="ARBA" id="ARBA00023146"/>
    </source>
</evidence>
<dbReference type="InterPro" id="IPR001412">
    <property type="entry name" value="aa-tRNA-synth_I_CS"/>
</dbReference>
<dbReference type="InterPro" id="IPR002302">
    <property type="entry name" value="Leu-tRNA-ligase"/>
</dbReference>
<dbReference type="InterPro" id="IPR014729">
    <property type="entry name" value="Rossmann-like_a/b/a_fold"/>
</dbReference>
<accession>A0A381WVS1</accession>
<dbReference type="PANTHER" id="PTHR43740">
    <property type="entry name" value="LEUCYL-TRNA SYNTHETASE"/>
    <property type="match status" value="1"/>
</dbReference>
<dbReference type="NCBIfam" id="TIGR00396">
    <property type="entry name" value="leuS_bact"/>
    <property type="match status" value="1"/>
</dbReference>
<evidence type="ECO:0000256" key="2">
    <source>
        <dbReference type="ARBA" id="ARBA00013164"/>
    </source>
</evidence>
<keyword evidence="6" id="KW-0067">ATP-binding</keyword>